<protein>
    <submittedName>
        <fullName evidence="1">Uncharacterized protein</fullName>
    </submittedName>
</protein>
<reference evidence="1 2" key="1">
    <citation type="submission" date="2018-02" db="EMBL/GenBank/DDBJ databases">
        <title>Draft genome sequences of four Legionella pneumophila clinical strains isolated in Ontario.</title>
        <authorList>
            <person name="Fortuna A."/>
            <person name="Ramnarine R."/>
            <person name="Li A."/>
            <person name="Frantz C."/>
            <person name="Mallo G."/>
        </authorList>
    </citation>
    <scope>NUCLEOTIDE SEQUENCE [LARGE SCALE GENOMIC DNA]</scope>
    <source>
        <strain evidence="1 2">LG61</strain>
    </source>
</reference>
<dbReference type="Proteomes" id="UP000239239">
    <property type="component" value="Unassembled WGS sequence"/>
</dbReference>
<dbReference type="EMBL" id="PQWY01000002">
    <property type="protein sequence ID" value="PPK33523.1"/>
    <property type="molecule type" value="Genomic_DNA"/>
</dbReference>
<evidence type="ECO:0000313" key="1">
    <source>
        <dbReference type="EMBL" id="PPK33523.1"/>
    </source>
</evidence>
<evidence type="ECO:0000313" key="2">
    <source>
        <dbReference type="Proteomes" id="UP000239239"/>
    </source>
</evidence>
<organism evidence="1 2">
    <name type="scientific">Legionella pneumophila</name>
    <dbReference type="NCBI Taxonomy" id="446"/>
    <lineage>
        <taxon>Bacteria</taxon>
        <taxon>Pseudomonadati</taxon>
        <taxon>Pseudomonadota</taxon>
        <taxon>Gammaproteobacteria</taxon>
        <taxon>Legionellales</taxon>
        <taxon>Legionellaceae</taxon>
        <taxon>Legionella</taxon>
    </lineage>
</organism>
<name>A0A2S6F7V1_LEGPN</name>
<gene>
    <name evidence="1" type="ORF">C3928_01970</name>
</gene>
<comment type="caution">
    <text evidence="1">The sequence shown here is derived from an EMBL/GenBank/DDBJ whole genome shotgun (WGS) entry which is preliminary data.</text>
</comment>
<dbReference type="OrthoDB" id="1488843at2"/>
<accession>A0A2S6F7V1</accession>
<proteinExistence type="predicted"/>
<dbReference type="RefSeq" id="WP_027227907.1">
    <property type="nucleotide sequence ID" value="NZ_CP017601.1"/>
</dbReference>
<dbReference type="AlphaFoldDB" id="A0A2S6F7V1"/>
<sequence>MKREFFQKLDKILDIASEHKQMLLQYPDVVMVGVGPERRKGKITGEPAIIVTVRKKRSSNELKKRGEKPLPQTIKGIPIDVIELGKAVEAPEIIAVQEKAKKTISKIRGKWLQTPNITAIGYGYKEKGGEIDFNTIAIQFFVKKKLPMTDLQNQQITPIPEKINGVSTDVIQLSPVRPAAASGSRGDRHDPLKGGIAIGVGSKPFHYGTYGATVFDRTTGERLFLSNQHVLDASPGTDTIQPSPVLLDDSVEVGFQLDVCLPIHFIRLDTPNTTVGTVLAGAAVAAAVAAALSDEIDPTRRGQEATMPPAGSKTLFEAQKVKMDYPELPIPGTPFKVKTAWDYERYTDAGIKTFSVSEEKKNPHVLRDKLLITDKKLYHPGDTIRIFGLILPEECAPASQSRDDRQPITPRELDDITHYPNVASSINLDLVATMDSNNASSPARRANTMAAVINPKRCRCDRYHPVAILTPTTEDRAFPVVLREPVFAQKNQTFQDLLTIVKQRDDEKLLERVFILVRYGCIYTGTLRVNNIPAGPWKHFFYVQTVNTATSDMKPLLAAQIIGGLPVSQNAKADLDIACGPLTWEDGEFDIELI</sequence>